<feature type="signal peptide" evidence="1">
    <location>
        <begin position="1"/>
        <end position="23"/>
    </location>
</feature>
<dbReference type="AlphaFoldDB" id="A0A6J1LKA4"/>
<organism evidence="2 3">
    <name type="scientific">Drosophila hydei</name>
    <name type="common">Fruit fly</name>
    <dbReference type="NCBI Taxonomy" id="7224"/>
    <lineage>
        <taxon>Eukaryota</taxon>
        <taxon>Metazoa</taxon>
        <taxon>Ecdysozoa</taxon>
        <taxon>Arthropoda</taxon>
        <taxon>Hexapoda</taxon>
        <taxon>Insecta</taxon>
        <taxon>Pterygota</taxon>
        <taxon>Neoptera</taxon>
        <taxon>Endopterygota</taxon>
        <taxon>Diptera</taxon>
        <taxon>Brachycera</taxon>
        <taxon>Muscomorpha</taxon>
        <taxon>Ephydroidea</taxon>
        <taxon>Drosophilidae</taxon>
        <taxon>Drosophila</taxon>
    </lineage>
</organism>
<reference evidence="3" key="1">
    <citation type="submission" date="2025-08" db="UniProtKB">
        <authorList>
            <consortium name="RefSeq"/>
        </authorList>
    </citation>
    <scope>IDENTIFICATION</scope>
    <source>
        <strain evidence="3">15085-1641.00</strain>
        <tissue evidence="3">Whole body</tissue>
    </source>
</reference>
<feature type="chain" id="PRO_5026949900" evidence="1">
    <location>
        <begin position="24"/>
        <end position="84"/>
    </location>
</feature>
<accession>A0A6J1LKA4</accession>
<keyword evidence="2" id="KW-1185">Reference proteome</keyword>
<evidence type="ECO:0000313" key="3">
    <source>
        <dbReference type="RefSeq" id="XP_023165087.2"/>
    </source>
</evidence>
<protein>
    <submittedName>
        <fullName evidence="3">Uncharacterized protein LOC111595535</fullName>
    </submittedName>
</protein>
<gene>
    <name evidence="3" type="primary">LOC111595535</name>
</gene>
<keyword evidence="1" id="KW-0732">Signal</keyword>
<dbReference type="KEGG" id="dhe:111595535"/>
<dbReference type="RefSeq" id="XP_023165087.2">
    <property type="nucleotide sequence ID" value="XM_023309319.2"/>
</dbReference>
<proteinExistence type="predicted"/>
<name>A0A6J1LKA4_DROHY</name>
<dbReference type="OMA" id="TSDRQRC"/>
<dbReference type="OrthoDB" id="10354606at2759"/>
<dbReference type="Proteomes" id="UP000504633">
    <property type="component" value="Unplaced"/>
</dbReference>
<evidence type="ECO:0000313" key="2">
    <source>
        <dbReference type="Proteomes" id="UP000504633"/>
    </source>
</evidence>
<sequence length="84" mass="9379">MFNMLLGRSLLVLCLGLLLCCESLPPRSWVNSTVSTMQHQKSNLTPQSTNLSTTPILQSIFTLPEICREGFKLTGDPQRCRKIA</sequence>
<dbReference type="GeneID" id="111595535"/>
<evidence type="ECO:0000256" key="1">
    <source>
        <dbReference type="SAM" id="SignalP"/>
    </source>
</evidence>